<evidence type="ECO:0000256" key="4">
    <source>
        <dbReference type="ARBA" id="ARBA00022692"/>
    </source>
</evidence>
<dbReference type="NCBIfam" id="TIGR00786">
    <property type="entry name" value="dctM"/>
    <property type="match status" value="1"/>
</dbReference>
<dbReference type="EMBL" id="LPZR01000055">
    <property type="protein sequence ID" value="KYO55816.1"/>
    <property type="molecule type" value="Genomic_DNA"/>
</dbReference>
<accession>A0A161Q6Y6</accession>
<name>A0A161Q6Y6_9PROT</name>
<evidence type="ECO:0000256" key="7">
    <source>
        <dbReference type="RuleBase" id="RU369079"/>
    </source>
</evidence>
<proteinExistence type="inferred from homology"/>
<evidence type="ECO:0000256" key="6">
    <source>
        <dbReference type="ARBA" id="ARBA00023136"/>
    </source>
</evidence>
<dbReference type="InterPro" id="IPR010656">
    <property type="entry name" value="DctM"/>
</dbReference>
<feature type="transmembrane region" description="Helical" evidence="7">
    <location>
        <begin position="369"/>
        <end position="393"/>
    </location>
</feature>
<feature type="domain" description="TRAP C4-dicarboxylate transport system permease DctM subunit" evidence="8">
    <location>
        <begin position="17"/>
        <end position="432"/>
    </location>
</feature>
<dbReference type="AlphaFoldDB" id="A0A161Q6Y6"/>
<dbReference type="InterPro" id="IPR004681">
    <property type="entry name" value="TRAP_DctM"/>
</dbReference>
<keyword evidence="3 7" id="KW-0997">Cell inner membrane</keyword>
<feature type="transmembrane region" description="Helical" evidence="7">
    <location>
        <begin position="285"/>
        <end position="307"/>
    </location>
</feature>
<dbReference type="GO" id="GO:0022857">
    <property type="term" value="F:transmembrane transporter activity"/>
    <property type="evidence" value="ECO:0007669"/>
    <property type="project" value="UniProtKB-UniRule"/>
</dbReference>
<feature type="transmembrane region" description="Helical" evidence="7">
    <location>
        <begin position="179"/>
        <end position="202"/>
    </location>
</feature>
<comment type="caution">
    <text evidence="9">The sequence shown here is derived from an EMBL/GenBank/DDBJ whole genome shotgun (WGS) entry which is preliminary data.</text>
</comment>
<evidence type="ECO:0000256" key="1">
    <source>
        <dbReference type="ARBA" id="ARBA00004429"/>
    </source>
</evidence>
<dbReference type="GeneID" id="97239528"/>
<dbReference type="Pfam" id="PF06808">
    <property type="entry name" value="DctM"/>
    <property type="match status" value="1"/>
</dbReference>
<organism evidence="9 10">
    <name type="scientific">Tistrella mobilis</name>
    <dbReference type="NCBI Taxonomy" id="171437"/>
    <lineage>
        <taxon>Bacteria</taxon>
        <taxon>Pseudomonadati</taxon>
        <taxon>Pseudomonadota</taxon>
        <taxon>Alphaproteobacteria</taxon>
        <taxon>Geminicoccales</taxon>
        <taxon>Geminicoccaceae</taxon>
        <taxon>Tistrella</taxon>
    </lineage>
</organism>
<comment type="similarity">
    <text evidence="7">Belongs to the TRAP transporter large permease family.</text>
</comment>
<reference evidence="9 10" key="1">
    <citation type="submission" date="2015-12" db="EMBL/GenBank/DDBJ databases">
        <title>Genome sequence of Tistrella mobilis MCCC 1A02139.</title>
        <authorList>
            <person name="Lu L."/>
            <person name="Lai Q."/>
            <person name="Shao Z."/>
            <person name="Qian P."/>
        </authorList>
    </citation>
    <scope>NUCLEOTIDE SEQUENCE [LARGE SCALE GENOMIC DNA]</scope>
    <source>
        <strain evidence="9 10">MCCC 1A02139</strain>
    </source>
</reference>
<dbReference type="PIRSF" id="PIRSF006066">
    <property type="entry name" value="HI0050"/>
    <property type="match status" value="1"/>
</dbReference>
<gene>
    <name evidence="9" type="ORF">AUP44_22945</name>
</gene>
<keyword evidence="5 7" id="KW-1133">Transmembrane helix</keyword>
<evidence type="ECO:0000259" key="8">
    <source>
        <dbReference type="Pfam" id="PF06808"/>
    </source>
</evidence>
<comment type="function">
    <text evidence="7">Part of the tripartite ATP-independent periplasmic (TRAP) transport system.</text>
</comment>
<dbReference type="GO" id="GO:0005886">
    <property type="term" value="C:plasma membrane"/>
    <property type="evidence" value="ECO:0007669"/>
    <property type="project" value="UniProtKB-SubCell"/>
</dbReference>
<comment type="subunit">
    <text evidence="7">The complex comprises the extracytoplasmic solute receptor protein and the two transmembrane proteins.</text>
</comment>
<feature type="transmembrane region" description="Helical" evidence="7">
    <location>
        <begin position="36"/>
        <end position="55"/>
    </location>
</feature>
<sequence length="441" mass="45306">MALDSLTPEYQACLALLLFLGLAALRVPIAFALFTAGLAGTVAMIGIGPGFALLSRAPLEFAASWELSAVPMFLLMGNIVARAGLADVLFTLFQHLTRRVPGGLAVATNITCAAFGTASGSSLAATVGVGRIAVPQMLKRGYDPGLIAGVCGCAGTIAAVIPPSIPFIIFAILTEQSVLTMFAAGLLPGLLTALAYTVMIILRARLNPALAGADAREDAGPRPGLRDLLGVWPVAAIAAMVIAGLYGGFATPTEAGGLGALAALIVALIRRTLDRAGFRAAIADTARTTAAILIVAVGASTLSTYLALTGFPEVVAGQLAVFADTDIAFLLVLSVVLLALGTVLDPMGVMLLALPIFLPAVEARGLDMVWFGVIAVKYIEIGLITPPLGLNLFAAHGLMPAGISFGRVVRGAAWFLLAEMVVMVLLLAFPGISLWLPSVIR</sequence>
<feature type="transmembrane region" description="Helical" evidence="7">
    <location>
        <begin position="413"/>
        <end position="436"/>
    </location>
</feature>
<keyword evidence="6 7" id="KW-0472">Membrane</keyword>
<feature type="transmembrane region" description="Helical" evidence="7">
    <location>
        <begin position="327"/>
        <end position="357"/>
    </location>
</feature>
<dbReference type="RefSeq" id="WP_062762118.1">
    <property type="nucleotide sequence ID" value="NZ_CP121043.1"/>
</dbReference>
<dbReference type="Proteomes" id="UP000075787">
    <property type="component" value="Unassembled WGS sequence"/>
</dbReference>
<evidence type="ECO:0000313" key="10">
    <source>
        <dbReference type="Proteomes" id="UP000075787"/>
    </source>
</evidence>
<feature type="transmembrane region" description="Helical" evidence="7">
    <location>
        <begin position="146"/>
        <end position="173"/>
    </location>
</feature>
<feature type="transmembrane region" description="Helical" evidence="7">
    <location>
        <begin position="255"/>
        <end position="273"/>
    </location>
</feature>
<dbReference type="PANTHER" id="PTHR33362">
    <property type="entry name" value="SIALIC ACID TRAP TRANSPORTER PERMEASE PROTEIN SIAT-RELATED"/>
    <property type="match status" value="1"/>
</dbReference>
<keyword evidence="4 7" id="KW-0812">Transmembrane</keyword>
<feature type="transmembrane region" description="Helical" evidence="7">
    <location>
        <begin position="229"/>
        <end position="249"/>
    </location>
</feature>
<dbReference type="PANTHER" id="PTHR33362:SF5">
    <property type="entry name" value="C4-DICARBOXYLATE TRAP TRANSPORTER LARGE PERMEASE PROTEIN DCTM"/>
    <property type="match status" value="1"/>
</dbReference>
<comment type="subcellular location">
    <subcellularLocation>
        <location evidence="1 7">Cell inner membrane</location>
        <topology evidence="1 7">Multi-pass membrane protein</topology>
    </subcellularLocation>
</comment>
<keyword evidence="7" id="KW-0813">Transport</keyword>
<dbReference type="OrthoDB" id="9783448at2"/>
<evidence type="ECO:0000256" key="3">
    <source>
        <dbReference type="ARBA" id="ARBA00022519"/>
    </source>
</evidence>
<evidence type="ECO:0000256" key="5">
    <source>
        <dbReference type="ARBA" id="ARBA00022989"/>
    </source>
</evidence>
<protein>
    <recommendedName>
        <fullName evidence="7">TRAP transporter large permease protein</fullName>
    </recommendedName>
</protein>
<feature type="transmembrane region" description="Helical" evidence="7">
    <location>
        <begin position="113"/>
        <end position="134"/>
    </location>
</feature>
<evidence type="ECO:0000256" key="2">
    <source>
        <dbReference type="ARBA" id="ARBA00022475"/>
    </source>
</evidence>
<feature type="transmembrane region" description="Helical" evidence="7">
    <location>
        <begin position="67"/>
        <end position="93"/>
    </location>
</feature>
<keyword evidence="2" id="KW-1003">Cell membrane</keyword>
<evidence type="ECO:0000313" key="9">
    <source>
        <dbReference type="EMBL" id="KYO55816.1"/>
    </source>
</evidence>